<dbReference type="OrthoDB" id="2507282at2759"/>
<dbReference type="AlphaFoldDB" id="F4RNP4"/>
<dbReference type="STRING" id="747676.F4RNP4"/>
<evidence type="ECO:0000313" key="2">
    <source>
        <dbReference type="EMBL" id="EGG06021.1"/>
    </source>
</evidence>
<feature type="compositionally biased region" description="Polar residues" evidence="1">
    <location>
        <begin position="339"/>
        <end position="350"/>
    </location>
</feature>
<feature type="compositionally biased region" description="Basic and acidic residues" evidence="1">
    <location>
        <begin position="175"/>
        <end position="184"/>
    </location>
</feature>
<dbReference type="RefSeq" id="XP_007410672.1">
    <property type="nucleotide sequence ID" value="XM_007410610.1"/>
</dbReference>
<dbReference type="KEGG" id="mlr:MELLADRAFT_63708"/>
<accession>F4RNP4</accession>
<proteinExistence type="predicted"/>
<feature type="region of interest" description="Disordered" evidence="1">
    <location>
        <begin position="312"/>
        <end position="350"/>
    </location>
</feature>
<gene>
    <name evidence="2" type="ORF">MELLADRAFT_63708</name>
</gene>
<feature type="compositionally biased region" description="Polar residues" evidence="1">
    <location>
        <begin position="132"/>
        <end position="141"/>
    </location>
</feature>
<reference evidence="3" key="1">
    <citation type="journal article" date="2011" name="Proc. Natl. Acad. Sci. U.S.A.">
        <title>Obligate biotrophy features unraveled by the genomic analysis of rust fungi.</title>
        <authorList>
            <person name="Duplessis S."/>
            <person name="Cuomo C.A."/>
            <person name="Lin Y.-C."/>
            <person name="Aerts A."/>
            <person name="Tisserant E."/>
            <person name="Veneault-Fourrey C."/>
            <person name="Joly D.L."/>
            <person name="Hacquard S."/>
            <person name="Amselem J."/>
            <person name="Cantarel B.L."/>
            <person name="Chiu R."/>
            <person name="Coutinho P.M."/>
            <person name="Feau N."/>
            <person name="Field M."/>
            <person name="Frey P."/>
            <person name="Gelhaye E."/>
            <person name="Goldberg J."/>
            <person name="Grabherr M.G."/>
            <person name="Kodira C.D."/>
            <person name="Kohler A."/>
            <person name="Kuees U."/>
            <person name="Lindquist E.A."/>
            <person name="Lucas S.M."/>
            <person name="Mago R."/>
            <person name="Mauceli E."/>
            <person name="Morin E."/>
            <person name="Murat C."/>
            <person name="Pangilinan J.L."/>
            <person name="Park R."/>
            <person name="Pearson M."/>
            <person name="Quesneville H."/>
            <person name="Rouhier N."/>
            <person name="Sakthikumar S."/>
            <person name="Salamov A.A."/>
            <person name="Schmutz J."/>
            <person name="Selles B."/>
            <person name="Shapiro H."/>
            <person name="Tanguay P."/>
            <person name="Tuskan G.A."/>
            <person name="Henrissat B."/>
            <person name="Van de Peer Y."/>
            <person name="Rouze P."/>
            <person name="Ellis J.G."/>
            <person name="Dodds P.N."/>
            <person name="Schein J.E."/>
            <person name="Zhong S."/>
            <person name="Hamelin R.C."/>
            <person name="Grigoriev I.V."/>
            <person name="Szabo L.J."/>
            <person name="Martin F."/>
        </authorList>
    </citation>
    <scope>NUCLEOTIDE SEQUENCE [LARGE SCALE GENOMIC DNA]</scope>
    <source>
        <strain evidence="3">98AG31 / pathotype 3-4-7</strain>
    </source>
</reference>
<name>F4RNP4_MELLP</name>
<feature type="region of interest" description="Disordered" evidence="1">
    <location>
        <begin position="1"/>
        <end position="201"/>
    </location>
</feature>
<protein>
    <submittedName>
        <fullName evidence="2">Uncharacterized protein</fullName>
    </submittedName>
</protein>
<evidence type="ECO:0000313" key="3">
    <source>
        <dbReference type="Proteomes" id="UP000001072"/>
    </source>
</evidence>
<dbReference type="InterPro" id="IPR032675">
    <property type="entry name" value="LRR_dom_sf"/>
</dbReference>
<sequence length="504" mass="55515">MKPTSNQSTSQYHSAILNQHQSNHHDQLPSSSKSIIKQHHQHSNSNTSNSSYTDQDVDYSFDEDLDFYDSLPHPSDPPITITDSKQPSTNLSSSIANPHKQTSTSTSTVPSKPTTQSSLLPNSELTPRAYSSIHSNPSTTLPRALDWKFPKESGTSYIAPPLSPRLRSSSRRPSHPKEPPEPSKKSNPSSQLPPSSNLSIIPTRYTSYTNNSVPIVVPPPVSPYLSSTLPSIVMSSRSEADGVDMKARGIEFRGVMHEGLAQATKPDLDTTIVCSTPPTIVDPSQSSEPPLPVPISPEALLMHVRQMRYASKRRQLTPNHSSTSGSHDAPLKLPVHSRAGSNTSSTSEDNLQYSIHSPQLQPTHIVYEPVAPDHGTVSQSQSLSLPLPGTGSSDEIKPMAETLDLSHQRIADLTQPVVEELAEYVERLALGYNYLPVLPDHFAILGESLRYLNLRGNHMEVFPEVVSNTIYHDLGYIYGLCFSQFADLRYFTSSRECHLSKSWM</sequence>
<organism evidence="3">
    <name type="scientific">Melampsora larici-populina (strain 98AG31 / pathotype 3-4-7)</name>
    <name type="common">Poplar leaf rust fungus</name>
    <dbReference type="NCBI Taxonomy" id="747676"/>
    <lineage>
        <taxon>Eukaryota</taxon>
        <taxon>Fungi</taxon>
        <taxon>Dikarya</taxon>
        <taxon>Basidiomycota</taxon>
        <taxon>Pucciniomycotina</taxon>
        <taxon>Pucciniomycetes</taxon>
        <taxon>Pucciniales</taxon>
        <taxon>Melampsoraceae</taxon>
        <taxon>Melampsora</taxon>
    </lineage>
</organism>
<dbReference type="VEuPathDB" id="FungiDB:MELLADRAFT_63708"/>
<keyword evidence="3" id="KW-1185">Reference proteome</keyword>
<feature type="compositionally biased region" description="Acidic residues" evidence="1">
    <location>
        <begin position="55"/>
        <end position="67"/>
    </location>
</feature>
<feature type="region of interest" description="Disordered" evidence="1">
    <location>
        <begin position="372"/>
        <end position="392"/>
    </location>
</feature>
<dbReference type="SUPFAM" id="SSF52058">
    <property type="entry name" value="L domain-like"/>
    <property type="match status" value="1"/>
</dbReference>
<evidence type="ECO:0000256" key="1">
    <source>
        <dbReference type="SAM" id="MobiDB-lite"/>
    </source>
</evidence>
<dbReference type="Gene3D" id="3.80.10.10">
    <property type="entry name" value="Ribonuclease Inhibitor"/>
    <property type="match status" value="1"/>
</dbReference>
<dbReference type="HOGENOM" id="CLU_540877_0_0_1"/>
<feature type="compositionally biased region" description="Low complexity" evidence="1">
    <location>
        <begin position="100"/>
        <end position="118"/>
    </location>
</feature>
<feature type="compositionally biased region" description="Polar residues" evidence="1">
    <location>
        <begin position="1"/>
        <end position="21"/>
    </location>
</feature>
<feature type="compositionally biased region" description="Low complexity" evidence="1">
    <location>
        <begin position="378"/>
        <end position="392"/>
    </location>
</feature>
<feature type="compositionally biased region" description="Polar residues" evidence="1">
    <location>
        <begin position="81"/>
        <end position="96"/>
    </location>
</feature>
<dbReference type="Proteomes" id="UP000001072">
    <property type="component" value="Unassembled WGS sequence"/>
</dbReference>
<dbReference type="GeneID" id="18930136"/>
<feature type="compositionally biased region" description="Low complexity" evidence="1">
    <location>
        <begin position="185"/>
        <end position="201"/>
    </location>
</feature>
<feature type="compositionally biased region" description="Polar residues" evidence="1">
    <location>
        <begin position="316"/>
        <end position="326"/>
    </location>
</feature>
<dbReference type="InParanoid" id="F4RNP4"/>
<dbReference type="EMBL" id="GL883110">
    <property type="protein sequence ID" value="EGG06021.1"/>
    <property type="molecule type" value="Genomic_DNA"/>
</dbReference>